<dbReference type="EMBL" id="FODF01000003">
    <property type="protein sequence ID" value="SEN37570.1"/>
    <property type="molecule type" value="Genomic_DNA"/>
</dbReference>
<keyword evidence="3" id="KW-0547">Nucleotide-binding</keyword>
<evidence type="ECO:0000256" key="4">
    <source>
        <dbReference type="ARBA" id="ARBA00022840"/>
    </source>
</evidence>
<dbReference type="Pfam" id="PF00005">
    <property type="entry name" value="ABC_tran"/>
    <property type="match status" value="1"/>
</dbReference>
<name>A0A1H8G1B8_9FIRM</name>
<feature type="transmembrane region" description="Helical" evidence="7">
    <location>
        <begin position="158"/>
        <end position="178"/>
    </location>
</feature>
<evidence type="ECO:0000256" key="1">
    <source>
        <dbReference type="ARBA" id="ARBA00004651"/>
    </source>
</evidence>
<dbReference type="SUPFAM" id="SSF52540">
    <property type="entry name" value="P-loop containing nucleoside triphosphate hydrolases"/>
    <property type="match status" value="1"/>
</dbReference>
<dbReference type="SUPFAM" id="SSF90123">
    <property type="entry name" value="ABC transporter transmembrane region"/>
    <property type="match status" value="1"/>
</dbReference>
<dbReference type="GO" id="GO:0005524">
    <property type="term" value="F:ATP binding"/>
    <property type="evidence" value="ECO:0007669"/>
    <property type="project" value="UniProtKB-KW"/>
</dbReference>
<proteinExistence type="predicted"/>
<protein>
    <submittedName>
        <fullName evidence="10">ATP-binding cassette, subfamily C, CydD</fullName>
    </submittedName>
</protein>
<dbReference type="CDD" id="cd03228">
    <property type="entry name" value="ABCC_MRP_Like"/>
    <property type="match status" value="1"/>
</dbReference>
<evidence type="ECO:0000259" key="9">
    <source>
        <dbReference type="PROSITE" id="PS50929"/>
    </source>
</evidence>
<dbReference type="InterPro" id="IPR003439">
    <property type="entry name" value="ABC_transporter-like_ATP-bd"/>
</dbReference>
<dbReference type="Proteomes" id="UP000199512">
    <property type="component" value="Unassembled WGS sequence"/>
</dbReference>
<dbReference type="GO" id="GO:0034040">
    <property type="term" value="F:ATPase-coupled lipid transmembrane transporter activity"/>
    <property type="evidence" value="ECO:0007669"/>
    <property type="project" value="TreeGrafter"/>
</dbReference>
<dbReference type="CDD" id="cd18584">
    <property type="entry name" value="ABC_6TM_AarD_CydD"/>
    <property type="match status" value="1"/>
</dbReference>
<dbReference type="AlphaFoldDB" id="A0A1H8G1B8"/>
<evidence type="ECO:0000256" key="7">
    <source>
        <dbReference type="SAM" id="Phobius"/>
    </source>
</evidence>
<feature type="domain" description="ABC transmembrane type-1" evidence="9">
    <location>
        <begin position="23"/>
        <end position="299"/>
    </location>
</feature>
<evidence type="ECO:0000256" key="2">
    <source>
        <dbReference type="ARBA" id="ARBA00022692"/>
    </source>
</evidence>
<evidence type="ECO:0000256" key="5">
    <source>
        <dbReference type="ARBA" id="ARBA00022989"/>
    </source>
</evidence>
<organism evidence="10 11">
    <name type="scientific">Peptostreptococcus russellii</name>
    <dbReference type="NCBI Taxonomy" id="215200"/>
    <lineage>
        <taxon>Bacteria</taxon>
        <taxon>Bacillati</taxon>
        <taxon>Bacillota</taxon>
        <taxon>Clostridia</taxon>
        <taxon>Peptostreptococcales</taxon>
        <taxon>Peptostreptococcaceae</taxon>
        <taxon>Peptostreptococcus</taxon>
    </lineage>
</organism>
<reference evidence="10 11" key="1">
    <citation type="submission" date="2016-10" db="EMBL/GenBank/DDBJ databases">
        <authorList>
            <person name="de Groot N.N."/>
        </authorList>
    </citation>
    <scope>NUCLEOTIDE SEQUENCE [LARGE SCALE GENOMIC DNA]</scope>
    <source>
        <strain evidence="10 11">Calf135</strain>
    </source>
</reference>
<evidence type="ECO:0000256" key="6">
    <source>
        <dbReference type="ARBA" id="ARBA00023136"/>
    </source>
</evidence>
<dbReference type="InterPro" id="IPR039421">
    <property type="entry name" value="Type_1_exporter"/>
</dbReference>
<dbReference type="PANTHER" id="PTHR24221:SF614">
    <property type="entry name" value="GLUTATHIONE_L-CYSTEINE TRANSPORT SYSTEM ATP-BINDING_PERMEASE PROTEIN CYDC"/>
    <property type="match status" value="1"/>
</dbReference>
<dbReference type="Gene3D" id="1.20.1560.10">
    <property type="entry name" value="ABC transporter type 1, transmembrane domain"/>
    <property type="match status" value="1"/>
</dbReference>
<evidence type="ECO:0000313" key="11">
    <source>
        <dbReference type="Proteomes" id="UP000199512"/>
    </source>
</evidence>
<keyword evidence="4 10" id="KW-0067">ATP-binding</keyword>
<dbReference type="InterPro" id="IPR011527">
    <property type="entry name" value="ABC1_TM_dom"/>
</dbReference>
<feature type="transmembrane region" description="Helical" evidence="7">
    <location>
        <begin position="127"/>
        <end position="152"/>
    </location>
</feature>
<dbReference type="PROSITE" id="PS50893">
    <property type="entry name" value="ABC_TRANSPORTER_2"/>
    <property type="match status" value="1"/>
</dbReference>
<comment type="subcellular location">
    <subcellularLocation>
        <location evidence="1">Cell membrane</location>
        <topology evidence="1">Multi-pass membrane protein</topology>
    </subcellularLocation>
</comment>
<dbReference type="SMART" id="SM00382">
    <property type="entry name" value="AAA"/>
    <property type="match status" value="1"/>
</dbReference>
<dbReference type="GO" id="GO:0005886">
    <property type="term" value="C:plasma membrane"/>
    <property type="evidence" value="ECO:0007669"/>
    <property type="project" value="UniProtKB-SubCell"/>
</dbReference>
<evidence type="ECO:0000313" key="10">
    <source>
        <dbReference type="EMBL" id="SEN37570.1"/>
    </source>
</evidence>
<dbReference type="GO" id="GO:0140359">
    <property type="term" value="F:ABC-type transporter activity"/>
    <property type="evidence" value="ECO:0007669"/>
    <property type="project" value="InterPro"/>
</dbReference>
<dbReference type="PROSITE" id="PS50929">
    <property type="entry name" value="ABC_TM1F"/>
    <property type="match status" value="1"/>
</dbReference>
<dbReference type="GO" id="GO:0016887">
    <property type="term" value="F:ATP hydrolysis activity"/>
    <property type="evidence" value="ECO:0007669"/>
    <property type="project" value="InterPro"/>
</dbReference>
<accession>A0A1H8G1B8</accession>
<feature type="domain" description="ABC transporter" evidence="8">
    <location>
        <begin position="335"/>
        <end position="572"/>
    </location>
</feature>
<dbReference type="PANTHER" id="PTHR24221">
    <property type="entry name" value="ATP-BINDING CASSETTE SUB-FAMILY B"/>
    <property type="match status" value="1"/>
</dbReference>
<dbReference type="RefSeq" id="WP_091974377.1">
    <property type="nucleotide sequence ID" value="NZ_FODF01000003.1"/>
</dbReference>
<keyword evidence="6 7" id="KW-0472">Membrane</keyword>
<feature type="transmembrane region" description="Helical" evidence="7">
    <location>
        <begin position="53"/>
        <end position="70"/>
    </location>
</feature>
<dbReference type="STRING" id="215200.SAMN05216454_10313"/>
<feature type="transmembrane region" description="Helical" evidence="7">
    <location>
        <begin position="236"/>
        <end position="263"/>
    </location>
</feature>
<dbReference type="InterPro" id="IPR003593">
    <property type="entry name" value="AAA+_ATPase"/>
</dbReference>
<dbReference type="InterPro" id="IPR036640">
    <property type="entry name" value="ABC1_TM_sf"/>
</dbReference>
<dbReference type="Pfam" id="PF00664">
    <property type="entry name" value="ABC_membrane"/>
    <property type="match status" value="1"/>
</dbReference>
<gene>
    <name evidence="10" type="ORF">SAMN05216454_10313</name>
</gene>
<keyword evidence="5 7" id="KW-1133">Transmembrane helix</keyword>
<sequence>MIDKQILKIKGMKSLMGKLVGISFLQALFILFQGVFLSKTITNLFHGESLSKQIIYIILFAVCFVLRHFSHIISEASASKFSASVGEDLRKRLMRKIYRLGPCLVQKEGTATLTVAAMEGISNIENYISIISIKIVEMMILPVILIISIFYYDLTSGIILVLVFPIVIVFMALFGNAAKAKADKQFSGYKLLSNHFLDSLQGLETLKIIGKSEKHSQNVFYVSEDYRKATMSTLKIAILSTFALDFFTTLSIAIVAVFLGLRLLNGQMLLYPAMTVLILAPEFFFPLRQFAEDYHATLDGKNAMKDLYRIENMTDLKMENKLKIGEFKVTNDIELEIKNLSYKYEDNEKYAIKNINYRHKGFAKIGIIGYSGSGKSTLLNIIGGFLQAESGTKIRVNNVEMEHFTQEGWQNEIIYIPQNPYIFSGTILDNMRFYSPNATLEELIEVSKKVGLYELIDSMEDKFNTKIGEGGRNISGGQAQRIAIARAFLSPDRKILLLDEPTAHLDIETEVELKKYILELAENRLMFFSTHRLHWMKDMDDILVISNGELIQSGSYDEINNEDGEFIRLAKRMRGDNVE</sequence>
<dbReference type="OrthoDB" id="9771903at2"/>
<dbReference type="InterPro" id="IPR027417">
    <property type="entry name" value="P-loop_NTPase"/>
</dbReference>
<keyword evidence="2 7" id="KW-0812">Transmembrane</keyword>
<keyword evidence="11" id="KW-1185">Reference proteome</keyword>
<dbReference type="NCBIfam" id="TIGR02857">
    <property type="entry name" value="CydD"/>
    <property type="match status" value="1"/>
</dbReference>
<dbReference type="InterPro" id="IPR017871">
    <property type="entry name" value="ABC_transporter-like_CS"/>
</dbReference>
<dbReference type="GO" id="GO:0042883">
    <property type="term" value="P:cysteine transport"/>
    <property type="evidence" value="ECO:0007669"/>
    <property type="project" value="InterPro"/>
</dbReference>
<evidence type="ECO:0000256" key="3">
    <source>
        <dbReference type="ARBA" id="ARBA00022741"/>
    </source>
</evidence>
<dbReference type="PROSITE" id="PS00211">
    <property type="entry name" value="ABC_TRANSPORTER_1"/>
    <property type="match status" value="1"/>
</dbReference>
<dbReference type="InterPro" id="IPR014216">
    <property type="entry name" value="ABC_transptr_CydD"/>
</dbReference>
<dbReference type="Gene3D" id="3.40.50.300">
    <property type="entry name" value="P-loop containing nucleotide triphosphate hydrolases"/>
    <property type="match status" value="1"/>
</dbReference>
<evidence type="ECO:0000259" key="8">
    <source>
        <dbReference type="PROSITE" id="PS50893"/>
    </source>
</evidence>